<dbReference type="Proteomes" id="UP000002072">
    <property type="component" value="Chromosome"/>
</dbReference>
<dbReference type="PANTHER" id="PTHR46434:SF1">
    <property type="entry name" value="GENETIC INTERACTOR OF PROHIBITINS 3, MITOCHONDRIAL"/>
    <property type="match status" value="1"/>
</dbReference>
<dbReference type="KEGG" id="smf:Smon_0436"/>
<accession>D1AX91</accession>
<evidence type="ECO:0000259" key="1">
    <source>
        <dbReference type="Pfam" id="PF01926"/>
    </source>
</evidence>
<dbReference type="EMBL" id="CP001779">
    <property type="protein sequence ID" value="ACZ00917.1"/>
    <property type="molecule type" value="Genomic_DNA"/>
</dbReference>
<dbReference type="Pfam" id="PF21516">
    <property type="entry name" value="YqeH-like_C"/>
    <property type="match status" value="1"/>
</dbReference>
<evidence type="ECO:0000313" key="4">
    <source>
        <dbReference type="Proteomes" id="UP000002072"/>
    </source>
</evidence>
<dbReference type="HOGENOM" id="CLU_017878_0_1_0"/>
<dbReference type="STRING" id="519441.Smon_0436"/>
<dbReference type="InterPro" id="IPR027417">
    <property type="entry name" value="P-loop_NTPase"/>
</dbReference>
<reference evidence="3 4" key="1">
    <citation type="journal article" date="2009" name="Stand. Genomic Sci.">
        <title>Complete genome sequence of Streptobacillus moniliformis type strain (9901T).</title>
        <authorList>
            <person name="Nolan M."/>
            <person name="Gronow S."/>
            <person name="Lapidus A."/>
            <person name="Ivanova N."/>
            <person name="Copeland A."/>
            <person name="Lucas S."/>
            <person name="Del Rio T.G."/>
            <person name="Chen F."/>
            <person name="Tice H."/>
            <person name="Pitluck S."/>
            <person name="Cheng J.F."/>
            <person name="Sims D."/>
            <person name="Meincke L."/>
            <person name="Bruce D."/>
            <person name="Goodwin L."/>
            <person name="Brettin T."/>
            <person name="Han C."/>
            <person name="Detter J.C."/>
            <person name="Ovchinikova G."/>
            <person name="Pati A."/>
            <person name="Mavromatis K."/>
            <person name="Mikhailova N."/>
            <person name="Chen A."/>
            <person name="Palaniappan K."/>
            <person name="Land M."/>
            <person name="Hauser L."/>
            <person name="Chang Y.J."/>
            <person name="Jeffries C.D."/>
            <person name="Rohde M."/>
            <person name="Sproer C."/>
            <person name="Goker M."/>
            <person name="Bristow J."/>
            <person name="Eisen J.A."/>
            <person name="Markowitz V."/>
            <person name="Hugenholtz P."/>
            <person name="Kyrpides N.C."/>
            <person name="Klenk H.P."/>
            <person name="Chain P."/>
        </authorList>
    </citation>
    <scope>NUCLEOTIDE SEQUENCE [LARGE SCALE GENOMIC DNA]</scope>
    <source>
        <strain evidence="4">ATCC 14647 / DSM 12112 / NCTC 10651 / 9901</strain>
    </source>
</reference>
<gene>
    <name evidence="3" type="ordered locus">Smon_0436</name>
</gene>
<protein>
    <submittedName>
        <fullName evidence="3">GTP-binding protein HSR1-related protein</fullName>
    </submittedName>
</protein>
<dbReference type="Gene3D" id="3.40.50.300">
    <property type="entry name" value="P-loop containing nucleotide triphosphate hydrolases"/>
    <property type="match status" value="1"/>
</dbReference>
<sequence>MEKKCKGCGLLLQSNDPKIDGYVPHEKLISNDKIICKRCFRLKHYGENLEKEEDKLSYQIEVKKAIKEADIIIPIFDIIDFESSFTTEIIDLLEDKTILAVINKIDLLPGYIHIAEVSKWVKYYFSENNVYPEDVAFISAKNRYGVNGIFRKIQYIAKNILKKSLDSNVKIAVIGVSNVGKSNLINLLLEKNISTVSKFSGTTKKMLVNKKKTKEYMLTIIDTPGLIPEGRLSDLLNSDISYKLVPSGEISRKTYRLKEKQVFMFENLAYFEVKNIPDNKSSAIISAYASREVKFHITNMEKAKELSKNGFFKFLDEENYNKYFSNDFIKQDYIIEENEDFVIAGLGYIEVKRGPLEISAYYPKDVKALVRKSISKNSDFEEELDEDDLLW</sequence>
<dbReference type="InterPro" id="IPR050896">
    <property type="entry name" value="Mito_lipid_metab_GTPase"/>
</dbReference>
<feature type="domain" description="NOA1/YqeH-like C-terminal" evidence="2">
    <location>
        <begin position="286"/>
        <end position="374"/>
    </location>
</feature>
<dbReference type="RefSeq" id="WP_012858474.1">
    <property type="nucleotide sequence ID" value="NC_013515.1"/>
</dbReference>
<feature type="domain" description="G" evidence="1">
    <location>
        <begin position="170"/>
        <end position="228"/>
    </location>
</feature>
<dbReference type="GeneID" id="29673825"/>
<dbReference type="OrthoDB" id="9773841at2"/>
<dbReference type="InterPro" id="IPR048422">
    <property type="entry name" value="NOA1/YqeH-like_C"/>
</dbReference>
<dbReference type="Pfam" id="PF01926">
    <property type="entry name" value="MMR_HSR1"/>
    <property type="match status" value="1"/>
</dbReference>
<name>D1AX91_STRM9</name>
<proteinExistence type="predicted"/>
<dbReference type="InterPro" id="IPR006073">
    <property type="entry name" value="GTP-bd"/>
</dbReference>
<evidence type="ECO:0000313" key="3">
    <source>
        <dbReference type="EMBL" id="ACZ00917.1"/>
    </source>
</evidence>
<dbReference type="eggNOG" id="COG1161">
    <property type="taxonomic scope" value="Bacteria"/>
</dbReference>
<dbReference type="AlphaFoldDB" id="D1AX91"/>
<dbReference type="SUPFAM" id="SSF52540">
    <property type="entry name" value="P-loop containing nucleoside triphosphate hydrolases"/>
    <property type="match status" value="1"/>
</dbReference>
<dbReference type="PANTHER" id="PTHR46434">
    <property type="entry name" value="GENETIC INTERACTOR OF PROHIBITINS 3, MITOCHONDRIAL"/>
    <property type="match status" value="1"/>
</dbReference>
<keyword evidence="4" id="KW-1185">Reference proteome</keyword>
<dbReference type="GO" id="GO:0005525">
    <property type="term" value="F:GTP binding"/>
    <property type="evidence" value="ECO:0007669"/>
    <property type="project" value="InterPro"/>
</dbReference>
<organism evidence="3 4">
    <name type="scientific">Streptobacillus moniliformis (strain ATCC 14647 / DSM 12112 / NCTC 10651 / 9901)</name>
    <dbReference type="NCBI Taxonomy" id="519441"/>
    <lineage>
        <taxon>Bacteria</taxon>
        <taxon>Fusobacteriati</taxon>
        <taxon>Fusobacteriota</taxon>
        <taxon>Fusobacteriia</taxon>
        <taxon>Fusobacteriales</taxon>
        <taxon>Leptotrichiaceae</taxon>
        <taxon>Streptobacillus</taxon>
    </lineage>
</organism>
<evidence type="ECO:0000259" key="2">
    <source>
        <dbReference type="Pfam" id="PF21516"/>
    </source>
</evidence>